<evidence type="ECO:0008006" key="3">
    <source>
        <dbReference type="Google" id="ProtNLM"/>
    </source>
</evidence>
<protein>
    <recommendedName>
        <fullName evidence="3">Endonuclease/exonuclease/phosphatase domain-containing protein</fullName>
    </recommendedName>
</protein>
<dbReference type="SUPFAM" id="SSF56219">
    <property type="entry name" value="DNase I-like"/>
    <property type="match status" value="1"/>
</dbReference>
<evidence type="ECO:0000313" key="2">
    <source>
        <dbReference type="Proteomes" id="UP000297245"/>
    </source>
</evidence>
<dbReference type="OrthoDB" id="3041680at2759"/>
<dbReference type="EMBL" id="ML179070">
    <property type="protein sequence ID" value="THV03144.1"/>
    <property type="molecule type" value="Genomic_DNA"/>
</dbReference>
<sequence length="290" mass="31881">MAYLVMVEPIDLSAWRNLNEAAIAIMRLLRNVTRLSQQVRGRRGGPNSLVMSLKSETEALAFYHEWHAELPKGYESVSTLTAISSSNLPVLIMADLNARTGVMQTNSIDSRSSSDSTTCSRGSRLIKESKSTGFSIVNGYMKLGPTADRATSFHGSSTTVIDYALAGNLMCERIQSFSIDSYDKDTSDHVAINVTIELASQTNLLCHRNIKRPKMSNPLQTSPLPSETKLDCLYIETINSISKLKSDPVIQMFGFLPATPESSRSPLRIFTASVFHNGTASPKHLNKYIG</sequence>
<name>A0A4S8MLP6_DENBC</name>
<organism evidence="1 2">
    <name type="scientific">Dendrothele bispora (strain CBS 962.96)</name>
    <dbReference type="NCBI Taxonomy" id="1314807"/>
    <lineage>
        <taxon>Eukaryota</taxon>
        <taxon>Fungi</taxon>
        <taxon>Dikarya</taxon>
        <taxon>Basidiomycota</taxon>
        <taxon>Agaricomycotina</taxon>
        <taxon>Agaricomycetes</taxon>
        <taxon>Agaricomycetidae</taxon>
        <taxon>Agaricales</taxon>
        <taxon>Agaricales incertae sedis</taxon>
        <taxon>Dendrothele</taxon>
    </lineage>
</organism>
<reference evidence="1 2" key="1">
    <citation type="journal article" date="2019" name="Nat. Ecol. Evol.">
        <title>Megaphylogeny resolves global patterns of mushroom evolution.</title>
        <authorList>
            <person name="Varga T."/>
            <person name="Krizsan K."/>
            <person name="Foldi C."/>
            <person name="Dima B."/>
            <person name="Sanchez-Garcia M."/>
            <person name="Sanchez-Ramirez S."/>
            <person name="Szollosi G.J."/>
            <person name="Szarkandi J.G."/>
            <person name="Papp V."/>
            <person name="Albert L."/>
            <person name="Andreopoulos W."/>
            <person name="Angelini C."/>
            <person name="Antonin V."/>
            <person name="Barry K.W."/>
            <person name="Bougher N.L."/>
            <person name="Buchanan P."/>
            <person name="Buyck B."/>
            <person name="Bense V."/>
            <person name="Catcheside P."/>
            <person name="Chovatia M."/>
            <person name="Cooper J."/>
            <person name="Damon W."/>
            <person name="Desjardin D."/>
            <person name="Finy P."/>
            <person name="Geml J."/>
            <person name="Haridas S."/>
            <person name="Hughes K."/>
            <person name="Justo A."/>
            <person name="Karasinski D."/>
            <person name="Kautmanova I."/>
            <person name="Kiss B."/>
            <person name="Kocsube S."/>
            <person name="Kotiranta H."/>
            <person name="LaButti K.M."/>
            <person name="Lechner B.E."/>
            <person name="Liimatainen K."/>
            <person name="Lipzen A."/>
            <person name="Lukacs Z."/>
            <person name="Mihaltcheva S."/>
            <person name="Morgado L.N."/>
            <person name="Niskanen T."/>
            <person name="Noordeloos M.E."/>
            <person name="Ohm R.A."/>
            <person name="Ortiz-Santana B."/>
            <person name="Ovrebo C."/>
            <person name="Racz N."/>
            <person name="Riley R."/>
            <person name="Savchenko A."/>
            <person name="Shiryaev A."/>
            <person name="Soop K."/>
            <person name="Spirin V."/>
            <person name="Szebenyi C."/>
            <person name="Tomsovsky M."/>
            <person name="Tulloss R.E."/>
            <person name="Uehling J."/>
            <person name="Grigoriev I.V."/>
            <person name="Vagvolgyi C."/>
            <person name="Papp T."/>
            <person name="Martin F.M."/>
            <person name="Miettinen O."/>
            <person name="Hibbett D.S."/>
            <person name="Nagy L.G."/>
        </authorList>
    </citation>
    <scope>NUCLEOTIDE SEQUENCE [LARGE SCALE GENOMIC DNA]</scope>
    <source>
        <strain evidence="1 2">CBS 962.96</strain>
    </source>
</reference>
<dbReference type="AlphaFoldDB" id="A0A4S8MLP6"/>
<dbReference type="Gene3D" id="3.60.10.10">
    <property type="entry name" value="Endonuclease/exonuclease/phosphatase"/>
    <property type="match status" value="1"/>
</dbReference>
<evidence type="ECO:0000313" key="1">
    <source>
        <dbReference type="EMBL" id="THV03144.1"/>
    </source>
</evidence>
<dbReference type="InterPro" id="IPR036691">
    <property type="entry name" value="Endo/exonu/phosph_ase_sf"/>
</dbReference>
<dbReference type="Proteomes" id="UP000297245">
    <property type="component" value="Unassembled WGS sequence"/>
</dbReference>
<gene>
    <name evidence="1" type="ORF">K435DRAFT_852210</name>
</gene>
<proteinExistence type="predicted"/>
<accession>A0A4S8MLP6</accession>
<keyword evidence="2" id="KW-1185">Reference proteome</keyword>